<dbReference type="Pfam" id="PF01979">
    <property type="entry name" value="Amidohydro_1"/>
    <property type="match status" value="1"/>
</dbReference>
<keyword evidence="4" id="KW-0862">Zinc</keyword>
<evidence type="ECO:0000256" key="1">
    <source>
        <dbReference type="ARBA" id="ARBA00001947"/>
    </source>
</evidence>
<proteinExistence type="predicted"/>
<comment type="cofactor">
    <cofactor evidence="1">
        <name>Zn(2+)</name>
        <dbReference type="ChEBI" id="CHEBI:29105"/>
    </cofactor>
</comment>
<dbReference type="InterPro" id="IPR006680">
    <property type="entry name" value="Amidohydro-rel"/>
</dbReference>
<dbReference type="GO" id="GO:0008270">
    <property type="term" value="F:zinc ion binding"/>
    <property type="evidence" value="ECO:0007669"/>
    <property type="project" value="TreeGrafter"/>
</dbReference>
<dbReference type="Gene3D" id="2.30.40.10">
    <property type="entry name" value="Urease, subunit C, domain 1"/>
    <property type="match status" value="1"/>
</dbReference>
<accession>A0A8E2AJ97</accession>
<name>A0A8E2AJ97_9APHY</name>
<gene>
    <name evidence="6" type="ORF">OBBRIDRAFT_298334</name>
</gene>
<evidence type="ECO:0000259" key="5">
    <source>
        <dbReference type="Pfam" id="PF01979"/>
    </source>
</evidence>
<reference evidence="6 7" key="1">
    <citation type="submission" date="2016-07" db="EMBL/GenBank/DDBJ databases">
        <title>Draft genome of the white-rot fungus Obba rivulosa 3A-2.</title>
        <authorList>
            <consortium name="DOE Joint Genome Institute"/>
            <person name="Miettinen O."/>
            <person name="Riley R."/>
            <person name="Acob R."/>
            <person name="Barry K."/>
            <person name="Cullen D."/>
            <person name="De Vries R."/>
            <person name="Hainaut M."/>
            <person name="Hatakka A."/>
            <person name="Henrissat B."/>
            <person name="Hilden K."/>
            <person name="Kuo R."/>
            <person name="Labutti K."/>
            <person name="Lipzen A."/>
            <person name="Makela M.R."/>
            <person name="Sandor L."/>
            <person name="Spatafora J.W."/>
            <person name="Grigoriev I.V."/>
            <person name="Hibbett D.S."/>
        </authorList>
    </citation>
    <scope>NUCLEOTIDE SEQUENCE [LARGE SCALE GENOMIC DNA]</scope>
    <source>
        <strain evidence="6 7">3A-2</strain>
    </source>
</reference>
<dbReference type="OrthoDB" id="194468at2759"/>
<protein>
    <submittedName>
        <fullName evidence="6">Metallo-dependent hydrolase</fullName>
    </submittedName>
</protein>
<dbReference type="GO" id="GO:0005829">
    <property type="term" value="C:cytosol"/>
    <property type="evidence" value="ECO:0007669"/>
    <property type="project" value="TreeGrafter"/>
</dbReference>
<dbReference type="SUPFAM" id="SSF51556">
    <property type="entry name" value="Metallo-dependent hydrolases"/>
    <property type="match status" value="1"/>
</dbReference>
<keyword evidence="2" id="KW-0479">Metal-binding</keyword>
<feature type="domain" description="Amidohydrolase-related" evidence="5">
    <location>
        <begin position="62"/>
        <end position="405"/>
    </location>
</feature>
<dbReference type="AlphaFoldDB" id="A0A8E2AJ97"/>
<dbReference type="InterPro" id="IPR032466">
    <property type="entry name" value="Metal_Hydrolase"/>
</dbReference>
<dbReference type="InterPro" id="IPR011059">
    <property type="entry name" value="Metal-dep_hydrolase_composite"/>
</dbReference>
<keyword evidence="3 6" id="KW-0378">Hydrolase</keyword>
<dbReference type="PANTHER" id="PTHR11271:SF6">
    <property type="entry name" value="GUANINE DEAMINASE"/>
    <property type="match status" value="1"/>
</dbReference>
<evidence type="ECO:0000256" key="3">
    <source>
        <dbReference type="ARBA" id="ARBA00022801"/>
    </source>
</evidence>
<dbReference type="EMBL" id="KV722575">
    <property type="protein sequence ID" value="OCH85591.1"/>
    <property type="molecule type" value="Genomic_DNA"/>
</dbReference>
<evidence type="ECO:0000256" key="4">
    <source>
        <dbReference type="ARBA" id="ARBA00022833"/>
    </source>
</evidence>
<evidence type="ECO:0000313" key="7">
    <source>
        <dbReference type="Proteomes" id="UP000250043"/>
    </source>
</evidence>
<dbReference type="InterPro" id="IPR051607">
    <property type="entry name" value="Metallo-dep_hydrolases"/>
</dbReference>
<dbReference type="PANTHER" id="PTHR11271">
    <property type="entry name" value="GUANINE DEAMINASE"/>
    <property type="match status" value="1"/>
</dbReference>
<keyword evidence="7" id="KW-1185">Reference proteome</keyword>
<dbReference type="GO" id="GO:0046098">
    <property type="term" value="P:guanine metabolic process"/>
    <property type="evidence" value="ECO:0007669"/>
    <property type="project" value="TreeGrafter"/>
</dbReference>
<dbReference type="GO" id="GO:0008892">
    <property type="term" value="F:guanine deaminase activity"/>
    <property type="evidence" value="ECO:0007669"/>
    <property type="project" value="TreeGrafter"/>
</dbReference>
<organism evidence="6 7">
    <name type="scientific">Obba rivulosa</name>
    <dbReference type="NCBI Taxonomy" id="1052685"/>
    <lineage>
        <taxon>Eukaryota</taxon>
        <taxon>Fungi</taxon>
        <taxon>Dikarya</taxon>
        <taxon>Basidiomycota</taxon>
        <taxon>Agaricomycotina</taxon>
        <taxon>Agaricomycetes</taxon>
        <taxon>Polyporales</taxon>
        <taxon>Gelatoporiaceae</taxon>
        <taxon>Obba</taxon>
    </lineage>
</organism>
<evidence type="ECO:0000256" key="2">
    <source>
        <dbReference type="ARBA" id="ARBA00022723"/>
    </source>
</evidence>
<dbReference type="Proteomes" id="UP000250043">
    <property type="component" value="Unassembled WGS sequence"/>
</dbReference>
<sequence length="464" mass="51124">MLLVGDLVHCPSLGELQILRHHLIVVDPQGRISYIAPAQLLESAKVIEAASEPVTPLPRGSFLVPSFCDLHLHAPQFLYQGTGLHLPLMEWLDAYAYKAEEILDADPALAERVYKRLAVRLIESGTGSVLFFGTIKSETNLILARVMQAAGVRAFVGKLSMDISSRPTYVEKSAEDSLSAARRFIDDCYSQVAHLPAHERLIQPVITPRFIPTCSDKLLSGLGALAAERSVTVQSHMAESHDEVGWVKQERKQDDIDIFEEAGLLTTRTVQAHCTFLDSPSLERMQKSGAAVAHCPLSNSYFSQESFRLREALQRGVKVGLGTDIAGGYSIDIMNSMRQAVIVSRMREGTRLLASGSAEEDQEAMPVSIDWKESLYLATRGGAHALGLSGGVFSIGASFDAQCIHIRDLTTGQGIGALDFFDDAPQIADEWDIDEEVIEKWWSLGDGRNRYAMWVQGREVTRRD</sequence>
<dbReference type="Gene3D" id="3.20.20.140">
    <property type="entry name" value="Metal-dependent hydrolases"/>
    <property type="match status" value="1"/>
</dbReference>
<evidence type="ECO:0000313" key="6">
    <source>
        <dbReference type="EMBL" id="OCH85591.1"/>
    </source>
</evidence>